<dbReference type="EMBL" id="JH993004">
    <property type="protein sequence ID" value="EKX44509.1"/>
    <property type="molecule type" value="Genomic_DNA"/>
</dbReference>
<keyword evidence="3" id="KW-0089">Bile pigment</keyword>
<protein>
    <submittedName>
        <fullName evidence="6 7">Uncharacterized protein</fullName>
    </submittedName>
</protein>
<feature type="region of interest" description="Disordered" evidence="4">
    <location>
        <begin position="643"/>
        <end position="725"/>
    </location>
</feature>
<dbReference type="InterPro" id="IPR009050">
    <property type="entry name" value="Globin-like_sf"/>
</dbReference>
<keyword evidence="5" id="KW-0732">Signal</keyword>
<dbReference type="KEGG" id="gtt:GUITHDRAFT_109629"/>
<reference evidence="8" key="2">
    <citation type="submission" date="2012-11" db="EMBL/GenBank/DDBJ databases">
        <authorList>
            <person name="Kuo A."/>
            <person name="Curtis B.A."/>
            <person name="Tanifuji G."/>
            <person name="Burki F."/>
            <person name="Gruber A."/>
            <person name="Irimia M."/>
            <person name="Maruyama S."/>
            <person name="Arias M.C."/>
            <person name="Ball S.G."/>
            <person name="Gile G.H."/>
            <person name="Hirakawa Y."/>
            <person name="Hopkins J.F."/>
            <person name="Rensing S.A."/>
            <person name="Schmutz J."/>
            <person name="Symeonidi A."/>
            <person name="Elias M."/>
            <person name="Eveleigh R.J."/>
            <person name="Herman E.K."/>
            <person name="Klute M.J."/>
            <person name="Nakayama T."/>
            <person name="Obornik M."/>
            <person name="Reyes-Prieto A."/>
            <person name="Armbrust E.V."/>
            <person name="Aves S.J."/>
            <person name="Beiko R.G."/>
            <person name="Coutinho P."/>
            <person name="Dacks J.B."/>
            <person name="Durnford D.G."/>
            <person name="Fast N.M."/>
            <person name="Green B.R."/>
            <person name="Grisdale C."/>
            <person name="Hempe F."/>
            <person name="Henrissat B."/>
            <person name="Hoppner M.P."/>
            <person name="Ishida K.-I."/>
            <person name="Kim E."/>
            <person name="Koreny L."/>
            <person name="Kroth P.G."/>
            <person name="Liu Y."/>
            <person name="Malik S.-B."/>
            <person name="Maier U.G."/>
            <person name="McRose D."/>
            <person name="Mock T."/>
            <person name="Neilson J.A."/>
            <person name="Onodera N.T."/>
            <person name="Poole A.M."/>
            <person name="Pritham E.J."/>
            <person name="Richards T.A."/>
            <person name="Rocap G."/>
            <person name="Roy S.W."/>
            <person name="Sarai C."/>
            <person name="Schaack S."/>
            <person name="Shirato S."/>
            <person name="Slamovits C.H."/>
            <person name="Spencer D.F."/>
            <person name="Suzuki S."/>
            <person name="Worden A.Z."/>
            <person name="Zauner S."/>
            <person name="Barry K."/>
            <person name="Bell C."/>
            <person name="Bharti A.K."/>
            <person name="Crow J.A."/>
            <person name="Grimwood J."/>
            <person name="Kramer R."/>
            <person name="Lindquist E."/>
            <person name="Lucas S."/>
            <person name="Salamov A."/>
            <person name="McFadden G.I."/>
            <person name="Lane C.E."/>
            <person name="Keeling P.J."/>
            <person name="Gray M.W."/>
            <person name="Grigoriev I.V."/>
            <person name="Archibald J.M."/>
        </authorList>
    </citation>
    <scope>NUCLEOTIDE SEQUENCE</scope>
    <source>
        <strain evidence="8">CCMP2712</strain>
    </source>
</reference>
<feature type="compositionally biased region" description="Basic and acidic residues" evidence="4">
    <location>
        <begin position="159"/>
        <end position="171"/>
    </location>
</feature>
<dbReference type="Proteomes" id="UP000011087">
    <property type="component" value="Unassembled WGS sequence"/>
</dbReference>
<proteinExistence type="inferred from homology"/>
<dbReference type="PaxDb" id="55529-EKX44509"/>
<dbReference type="Gene3D" id="1.10.490.20">
    <property type="entry name" value="Phycocyanins"/>
    <property type="match status" value="1"/>
</dbReference>
<dbReference type="AlphaFoldDB" id="L1J8S6"/>
<accession>L1J8S6</accession>
<feature type="region of interest" description="Disordered" evidence="4">
    <location>
        <begin position="159"/>
        <end position="249"/>
    </location>
</feature>
<organism evidence="6">
    <name type="scientific">Guillardia theta (strain CCMP2712)</name>
    <name type="common">Cryptophyte</name>
    <dbReference type="NCBI Taxonomy" id="905079"/>
    <lineage>
        <taxon>Eukaryota</taxon>
        <taxon>Cryptophyceae</taxon>
        <taxon>Pyrenomonadales</taxon>
        <taxon>Geminigeraceae</taxon>
        <taxon>Guillardia</taxon>
    </lineage>
</organism>
<dbReference type="GO" id="GO:0030089">
    <property type="term" value="C:phycobilisome"/>
    <property type="evidence" value="ECO:0007669"/>
    <property type="project" value="InterPro"/>
</dbReference>
<evidence type="ECO:0000313" key="7">
    <source>
        <dbReference type="EnsemblProtists" id="EKX44509"/>
    </source>
</evidence>
<evidence type="ECO:0000256" key="1">
    <source>
        <dbReference type="ARBA" id="ARBA00008182"/>
    </source>
</evidence>
<comment type="similarity">
    <text evidence="1">Belongs to the phycobiliprotein family.</text>
</comment>
<gene>
    <name evidence="6" type="ORF">GUITHDRAFT_109629</name>
</gene>
<dbReference type="GeneID" id="17301073"/>
<dbReference type="GO" id="GO:0015979">
    <property type="term" value="P:photosynthesis"/>
    <property type="evidence" value="ECO:0007669"/>
    <property type="project" value="InterPro"/>
</dbReference>
<feature type="chain" id="PRO_5008771119" evidence="5">
    <location>
        <begin position="23"/>
        <end position="725"/>
    </location>
</feature>
<feature type="signal peptide" evidence="5">
    <location>
        <begin position="1"/>
        <end position="22"/>
    </location>
</feature>
<dbReference type="InterPro" id="IPR012128">
    <property type="entry name" value="Phycobilisome_asu/bsu"/>
</dbReference>
<evidence type="ECO:0000313" key="8">
    <source>
        <dbReference type="Proteomes" id="UP000011087"/>
    </source>
</evidence>
<evidence type="ECO:0000313" key="6">
    <source>
        <dbReference type="EMBL" id="EKX44509.1"/>
    </source>
</evidence>
<evidence type="ECO:0000256" key="5">
    <source>
        <dbReference type="SAM" id="SignalP"/>
    </source>
</evidence>
<keyword evidence="2" id="KW-0157">Chromophore</keyword>
<feature type="compositionally biased region" description="Acidic residues" evidence="4">
    <location>
        <begin position="667"/>
        <end position="701"/>
    </location>
</feature>
<feature type="compositionally biased region" description="Acidic residues" evidence="4">
    <location>
        <begin position="178"/>
        <end position="249"/>
    </location>
</feature>
<sequence length="725" mass="82991">MVATARCLAMAVALMAVSMGNSERLDLEDKGGSRRFNFDLRGTKPTMLRSAEARSYPRLGLPWDRGMGEMVAVRTFTPGEQEVMKSGEWSGRSATLLAFSPSNRFCLPRKRWGMGGTRNPVCKQKICAGLRKCKPQENVGKFLSFVMRPWELFSLRQKSSDYDENGKKDLNDDNQIGSDDEEDVEEEEEDEEDEEDAEEDEGGDEGGDEDVEEEEEEEEEEETTGEETEEEDGNSNENTDDGGDDEEGQMDYENSEYITEDKFVDYNKELTSDELEELFMAQNDDEQLELIRSARRSIDHECFHLLTLHAGLIEQEWRWQTKTRQKKNSSVERIVNYQQEAAELAKRPMADMEKLHVEGIDMKNYEESRTYVTAEDIDMLVSKNKLDPQKAEVARLLEGSVLDVMQPAVNDLEAVHPGFAREGGSMYNVVQLLGDLSQTLRLLQYSIICDQTDWTHPEGLKIFGRMLKEAETRLEPIMDLLMFAAERFIKGGPPQTRDLLERHKDSLLTKLRVAYDSEEKYRPPPMDMSNLSNVPVDQVPLSAIWDDPNEKDLIYHLKEMRENQQNVTSDQHPLADPKAWREWVESAAFESYNGKALSLEEVERDLAEITDFNTPQSDADRRWLESAGVVDARGDLVTKVNRTFWPDPMYGKPKASRQKKGNKKSEDEDEDEDEDEEMEESYDGEEKEGEEEGSEDEVEVSEIDRIMRGSRSSLKVGLEDDEESQ</sequence>
<dbReference type="EnsemblProtists" id="EKX44509">
    <property type="protein sequence ID" value="EKX44509"/>
    <property type="gene ID" value="GUITHDRAFT_109629"/>
</dbReference>
<evidence type="ECO:0000256" key="3">
    <source>
        <dbReference type="ARBA" id="ARBA00023307"/>
    </source>
</evidence>
<dbReference type="InterPro" id="IPR038719">
    <property type="entry name" value="Phycobilisome_asu/bsu_sf"/>
</dbReference>
<dbReference type="HOGENOM" id="CLU_381958_0_0_1"/>
<reference evidence="6 8" key="1">
    <citation type="journal article" date="2012" name="Nature">
        <title>Algal genomes reveal evolutionary mosaicism and the fate of nucleomorphs.</title>
        <authorList>
            <consortium name="DOE Joint Genome Institute"/>
            <person name="Curtis B.A."/>
            <person name="Tanifuji G."/>
            <person name="Burki F."/>
            <person name="Gruber A."/>
            <person name="Irimia M."/>
            <person name="Maruyama S."/>
            <person name="Arias M.C."/>
            <person name="Ball S.G."/>
            <person name="Gile G.H."/>
            <person name="Hirakawa Y."/>
            <person name="Hopkins J.F."/>
            <person name="Kuo A."/>
            <person name="Rensing S.A."/>
            <person name="Schmutz J."/>
            <person name="Symeonidi A."/>
            <person name="Elias M."/>
            <person name="Eveleigh R.J."/>
            <person name="Herman E.K."/>
            <person name="Klute M.J."/>
            <person name="Nakayama T."/>
            <person name="Obornik M."/>
            <person name="Reyes-Prieto A."/>
            <person name="Armbrust E.V."/>
            <person name="Aves S.J."/>
            <person name="Beiko R.G."/>
            <person name="Coutinho P."/>
            <person name="Dacks J.B."/>
            <person name="Durnford D.G."/>
            <person name="Fast N.M."/>
            <person name="Green B.R."/>
            <person name="Grisdale C.J."/>
            <person name="Hempel F."/>
            <person name="Henrissat B."/>
            <person name="Hoppner M.P."/>
            <person name="Ishida K."/>
            <person name="Kim E."/>
            <person name="Koreny L."/>
            <person name="Kroth P.G."/>
            <person name="Liu Y."/>
            <person name="Malik S.B."/>
            <person name="Maier U.G."/>
            <person name="McRose D."/>
            <person name="Mock T."/>
            <person name="Neilson J.A."/>
            <person name="Onodera N.T."/>
            <person name="Poole A.M."/>
            <person name="Pritham E.J."/>
            <person name="Richards T.A."/>
            <person name="Rocap G."/>
            <person name="Roy S.W."/>
            <person name="Sarai C."/>
            <person name="Schaack S."/>
            <person name="Shirato S."/>
            <person name="Slamovits C.H."/>
            <person name="Spencer D.F."/>
            <person name="Suzuki S."/>
            <person name="Worden A.Z."/>
            <person name="Zauner S."/>
            <person name="Barry K."/>
            <person name="Bell C."/>
            <person name="Bharti A.K."/>
            <person name="Crow J.A."/>
            <person name="Grimwood J."/>
            <person name="Kramer R."/>
            <person name="Lindquist E."/>
            <person name="Lucas S."/>
            <person name="Salamov A."/>
            <person name="McFadden G.I."/>
            <person name="Lane C.E."/>
            <person name="Keeling P.J."/>
            <person name="Gray M.W."/>
            <person name="Grigoriev I.V."/>
            <person name="Archibald J.M."/>
        </authorList>
    </citation>
    <scope>NUCLEOTIDE SEQUENCE</scope>
    <source>
        <strain evidence="6 8">CCMP2712</strain>
    </source>
</reference>
<evidence type="ECO:0000256" key="4">
    <source>
        <dbReference type="SAM" id="MobiDB-lite"/>
    </source>
</evidence>
<dbReference type="RefSeq" id="XP_005831489.1">
    <property type="nucleotide sequence ID" value="XM_005831432.1"/>
</dbReference>
<name>L1J8S6_GUITC</name>
<keyword evidence="8" id="KW-1185">Reference proteome</keyword>
<dbReference type="Pfam" id="PF00502">
    <property type="entry name" value="Phycobilisome"/>
    <property type="match status" value="1"/>
</dbReference>
<dbReference type="SUPFAM" id="SSF46458">
    <property type="entry name" value="Globin-like"/>
    <property type="match status" value="1"/>
</dbReference>
<reference evidence="7" key="3">
    <citation type="submission" date="2016-03" db="UniProtKB">
        <authorList>
            <consortium name="EnsemblProtists"/>
        </authorList>
    </citation>
    <scope>IDENTIFICATION</scope>
</reference>
<evidence type="ECO:0000256" key="2">
    <source>
        <dbReference type="ARBA" id="ARBA00022991"/>
    </source>
</evidence>